<gene>
    <name evidence="8" type="ordered locus">DaAHT2_0729</name>
</gene>
<keyword evidence="1" id="KW-0547">Nucleotide-binding</keyword>
<evidence type="ECO:0000313" key="9">
    <source>
        <dbReference type="Proteomes" id="UP000001508"/>
    </source>
</evidence>
<dbReference type="SMART" id="SM00487">
    <property type="entry name" value="DEXDc"/>
    <property type="match status" value="1"/>
</dbReference>
<dbReference type="Pfam" id="PF21010">
    <property type="entry name" value="HA2_C"/>
    <property type="match status" value="1"/>
</dbReference>
<dbReference type="HOGENOM" id="CLU_001832_3_3_7"/>
<evidence type="ECO:0000256" key="3">
    <source>
        <dbReference type="ARBA" id="ARBA00022806"/>
    </source>
</evidence>
<dbReference type="FunCoup" id="D6Z1K8">
    <property type="interactions" value="265"/>
</dbReference>
<dbReference type="Pfam" id="PF07717">
    <property type="entry name" value="OB_NTP_bind"/>
    <property type="match status" value="1"/>
</dbReference>
<dbReference type="STRING" id="589865.DaAHT2_0729"/>
<dbReference type="Gene3D" id="3.40.50.300">
    <property type="entry name" value="P-loop containing nucleotide triphosphate hydrolases"/>
    <property type="match status" value="2"/>
</dbReference>
<evidence type="ECO:0000256" key="4">
    <source>
        <dbReference type="ARBA" id="ARBA00022840"/>
    </source>
</evidence>
<proteinExistence type="predicted"/>
<dbReference type="GO" id="GO:0016787">
    <property type="term" value="F:hydrolase activity"/>
    <property type="evidence" value="ECO:0007669"/>
    <property type="project" value="UniProtKB-KW"/>
</dbReference>
<dbReference type="InterPro" id="IPR010222">
    <property type="entry name" value="RNA_helicase_HrpA"/>
</dbReference>
<feature type="region of interest" description="Disordered" evidence="5">
    <location>
        <begin position="624"/>
        <end position="651"/>
    </location>
</feature>
<dbReference type="KEGG" id="dak:DaAHT2_0729"/>
<dbReference type="PANTHER" id="PTHR18934:SF99">
    <property type="entry name" value="ATP-DEPENDENT RNA HELICASE DHX37-RELATED"/>
    <property type="match status" value="1"/>
</dbReference>
<dbReference type="eggNOG" id="COG1643">
    <property type="taxonomic scope" value="Bacteria"/>
</dbReference>
<dbReference type="SMART" id="SM00847">
    <property type="entry name" value="HA2"/>
    <property type="match status" value="1"/>
</dbReference>
<dbReference type="InterPro" id="IPR003593">
    <property type="entry name" value="AAA+_ATPase"/>
</dbReference>
<dbReference type="Pfam" id="PF11898">
    <property type="entry name" value="DUF3418"/>
    <property type="match status" value="1"/>
</dbReference>
<dbReference type="EMBL" id="CP001940">
    <property type="protein sequence ID" value="ADH85433.1"/>
    <property type="molecule type" value="Genomic_DNA"/>
</dbReference>
<dbReference type="PROSITE" id="PS51192">
    <property type="entry name" value="HELICASE_ATP_BIND_1"/>
    <property type="match status" value="1"/>
</dbReference>
<name>D6Z1K8_DESAT</name>
<sequence>MSPISSPDPRAVNTTPELSCPAELPIADFREEIIAAIISHPVVIIAGEPGSGKTTQIPKMCLAAGRGRQQKIGCTQPRRIAAISMAARLRDELGPAGEVLVGYRIRFSDHTSRATRVKFMTDGILLAETQHDRQLADYDTIIVDEAHERSLNIDFLLGILKELLKRRPDLKVIITSATIDTEKFSRHFDKAPVIQVAGRTHPVEVRHQPPAETGGEADADEQGYTERAAAAVLEIINHEPPGDILVFMPTERDIRETAELLEGALGAPAAAGRGGKNTIMPLYGRLSPKEQRRIFQPVKGRKIVIATNVAETSITVPGIRYVVDTGLARVAAYNPRARTYKLPVVPVARSACDQRAGRCGRVAPGVCIRLYGEDDYLNRPLYTPPEIVRSNLAEVILRMTALKLGDPAAFPFVDPPSARAIKDGYQLLAELGALEGPSGGRLQLSRRGRLMSRLPLDPCISRMILEARDQNALREVCVIAAALSIQDPRIRPADKEKEADQVHRRFSVPDSDFLFYLKLWDTMQNVLEQTGSKARLRKFCQSHFLSFQRIREWQDIYGQIGRILAGEKGFSLNHEAAAADAVHKALLSGNLRNIAQKKEKNIYQGGGGREVVIFPGSSLYYRGGEGQAKGAKRQGRGAKEGGRPETGPTPGWLMAAELVETSRLYARTVAAIDPDWIEPLARPLMRYSYSDPHWEKRRGQVVAKEKGTLFGLVVVAGRKVPFARIDPAEARRIFIQSALVEGELKGNYHFLGHNRQLLADLKDLEERSRRRDLLVADDRIFQFYEQRLPPEVCDQASLNRLLKKRRGDTFLQLQREDLLYREPKADLMEQFPTAMQVGQISLQLSYHFEPGAEDDGLSVLIPVQLAAHLRPERFEWLVPGMLEEKIFFLLKNLPKNLRRQLVPIPRTAAELAEKLHEKLQSVNISLYQALGQEIYHRYGLRIEAAAWPIKALPDHLRCRFCLVNQEDKILASGRNLSALASGGPPAAPPPDKVVAALRQRWQRQNISGAELPEIPQRLPMTGPDGQLIGYLFPGLQEDDRGRVNLHLFTAEKPAHLATCQGLLRLFCREFTARLKGLRKDLTFPRQHWRLAHGVASLEELNRAIEQFVLREIFATGSGELIGAAEFQARVEKLRRDGFYQEARRLYELILLVLQERWETLQAINRLVPPAAGGQSRVGSAAAAGLPAELIAELQQELAELLPPDFLEHHDAASLARLPRYLKALQIRTQRALSDPAKDAAKAARLAAFKQRLQKYPDASELSAGKRSVLAEYRLMLAEYKISLFAQEIKTIFPVSPQRLEEKWREVEGVVPV</sequence>
<dbReference type="InterPro" id="IPR011709">
    <property type="entry name" value="DEAD-box_helicase_OB_fold"/>
</dbReference>
<feature type="domain" description="Helicase C-terminal" evidence="7">
    <location>
        <begin position="231"/>
        <end position="403"/>
    </location>
</feature>
<dbReference type="InterPro" id="IPR027417">
    <property type="entry name" value="P-loop_NTPase"/>
</dbReference>
<dbReference type="InterPro" id="IPR007502">
    <property type="entry name" value="Helicase-assoc_dom"/>
</dbReference>
<keyword evidence="2" id="KW-0378">Hydrolase</keyword>
<dbReference type="NCBIfam" id="TIGR01967">
    <property type="entry name" value="DEAH_box_HrpA"/>
    <property type="match status" value="1"/>
</dbReference>
<dbReference type="InterPro" id="IPR024590">
    <property type="entry name" value="HrpA_C"/>
</dbReference>
<dbReference type="FunFam" id="1.20.120.1080:FF:000005">
    <property type="entry name" value="ATP-dependent helicase HrpA"/>
    <property type="match status" value="1"/>
</dbReference>
<organism evidence="8 9">
    <name type="scientific">Desulfurivibrio alkaliphilus (strain DSM 19089 / UNIQEM U267 / AHT2)</name>
    <dbReference type="NCBI Taxonomy" id="589865"/>
    <lineage>
        <taxon>Bacteria</taxon>
        <taxon>Pseudomonadati</taxon>
        <taxon>Thermodesulfobacteriota</taxon>
        <taxon>Desulfobulbia</taxon>
        <taxon>Desulfobulbales</taxon>
        <taxon>Desulfobulbaceae</taxon>
        <taxon>Desulfurivibrio</taxon>
    </lineage>
</organism>
<evidence type="ECO:0000256" key="1">
    <source>
        <dbReference type="ARBA" id="ARBA00022741"/>
    </source>
</evidence>
<evidence type="ECO:0000256" key="2">
    <source>
        <dbReference type="ARBA" id="ARBA00022801"/>
    </source>
</evidence>
<dbReference type="Pfam" id="PF00270">
    <property type="entry name" value="DEAD"/>
    <property type="match status" value="1"/>
</dbReference>
<dbReference type="GO" id="GO:0005524">
    <property type="term" value="F:ATP binding"/>
    <property type="evidence" value="ECO:0007669"/>
    <property type="project" value="UniProtKB-KW"/>
</dbReference>
<dbReference type="CDD" id="cd18791">
    <property type="entry name" value="SF2_C_RHA"/>
    <property type="match status" value="1"/>
</dbReference>
<dbReference type="InterPro" id="IPR014001">
    <property type="entry name" value="Helicase_ATP-bd"/>
</dbReference>
<dbReference type="Gene3D" id="1.20.120.1080">
    <property type="match status" value="1"/>
</dbReference>
<dbReference type="GO" id="GO:0003723">
    <property type="term" value="F:RNA binding"/>
    <property type="evidence" value="ECO:0007669"/>
    <property type="project" value="TreeGrafter"/>
</dbReference>
<evidence type="ECO:0000313" key="8">
    <source>
        <dbReference type="EMBL" id="ADH85433.1"/>
    </source>
</evidence>
<evidence type="ECO:0000259" key="6">
    <source>
        <dbReference type="PROSITE" id="PS51192"/>
    </source>
</evidence>
<keyword evidence="9" id="KW-1185">Reference proteome</keyword>
<dbReference type="InterPro" id="IPR001650">
    <property type="entry name" value="Helicase_C-like"/>
</dbReference>
<dbReference type="SMART" id="SM00382">
    <property type="entry name" value="AAA"/>
    <property type="match status" value="1"/>
</dbReference>
<dbReference type="OrthoDB" id="9805617at2"/>
<dbReference type="SUPFAM" id="SSF52540">
    <property type="entry name" value="P-loop containing nucleoside triphosphate hydrolases"/>
    <property type="match status" value="1"/>
</dbReference>
<keyword evidence="4" id="KW-0067">ATP-binding</keyword>
<dbReference type="SMART" id="SM00490">
    <property type="entry name" value="HELICc"/>
    <property type="match status" value="1"/>
</dbReference>
<dbReference type="InParanoid" id="D6Z1K8"/>
<dbReference type="Pfam" id="PF00271">
    <property type="entry name" value="Helicase_C"/>
    <property type="match status" value="1"/>
</dbReference>
<dbReference type="FunFam" id="3.40.50.300:FF:001922">
    <property type="entry name" value="DEAH (Asp-Glu-Ala-His) box polypeptide 29"/>
    <property type="match status" value="1"/>
</dbReference>
<dbReference type="Proteomes" id="UP000001508">
    <property type="component" value="Chromosome"/>
</dbReference>
<protein>
    <submittedName>
        <fullName evidence="8">ATP-dependent helicase HrpA</fullName>
    </submittedName>
</protein>
<dbReference type="PANTHER" id="PTHR18934">
    <property type="entry name" value="ATP-DEPENDENT RNA HELICASE"/>
    <property type="match status" value="1"/>
</dbReference>
<accession>D6Z1K8</accession>
<dbReference type="PROSITE" id="PS51194">
    <property type="entry name" value="HELICASE_CTER"/>
    <property type="match status" value="1"/>
</dbReference>
<dbReference type="InterPro" id="IPR011545">
    <property type="entry name" value="DEAD/DEAH_box_helicase_dom"/>
</dbReference>
<feature type="domain" description="Helicase ATP-binding" evidence="6">
    <location>
        <begin position="34"/>
        <end position="197"/>
    </location>
</feature>
<reference evidence="9" key="1">
    <citation type="submission" date="2010-02" db="EMBL/GenBank/DDBJ databases">
        <title>Complete sequence of Desulfurivibrio alkaliphilus AHT2.</title>
        <authorList>
            <consortium name="US DOE Joint Genome Institute"/>
            <person name="Pitluck S."/>
            <person name="Chertkov O."/>
            <person name="Detter J.C."/>
            <person name="Han C."/>
            <person name="Tapia R."/>
            <person name="Larimer F."/>
            <person name="Land M."/>
            <person name="Hauser L."/>
            <person name="Kyrpides N."/>
            <person name="Mikhailova N."/>
            <person name="Sorokin D.Y."/>
            <person name="Muyzer G."/>
            <person name="Woyke T."/>
        </authorList>
    </citation>
    <scope>NUCLEOTIDE SEQUENCE [LARGE SCALE GENOMIC DNA]</scope>
    <source>
        <strain evidence="9">DSM 19089 / UNIQEM U267 / AHT2</strain>
    </source>
</reference>
<dbReference type="GO" id="GO:0003724">
    <property type="term" value="F:RNA helicase activity"/>
    <property type="evidence" value="ECO:0007669"/>
    <property type="project" value="InterPro"/>
</dbReference>
<evidence type="ECO:0000259" key="7">
    <source>
        <dbReference type="PROSITE" id="PS51194"/>
    </source>
</evidence>
<keyword evidence="3 8" id="KW-0347">Helicase</keyword>
<evidence type="ECO:0000256" key="5">
    <source>
        <dbReference type="SAM" id="MobiDB-lite"/>
    </source>
</evidence>